<dbReference type="Pfam" id="PF00563">
    <property type="entry name" value="EAL"/>
    <property type="match status" value="1"/>
</dbReference>
<dbReference type="CDD" id="cd01949">
    <property type="entry name" value="GGDEF"/>
    <property type="match status" value="1"/>
</dbReference>
<dbReference type="Gene3D" id="3.30.450.20">
    <property type="entry name" value="PAS domain"/>
    <property type="match status" value="1"/>
</dbReference>
<feature type="domain" description="EAL" evidence="4">
    <location>
        <begin position="530"/>
        <end position="773"/>
    </location>
</feature>
<dbReference type="InterPro" id="IPR000014">
    <property type="entry name" value="PAS"/>
</dbReference>
<dbReference type="Pfam" id="PF00990">
    <property type="entry name" value="GGDEF"/>
    <property type="match status" value="1"/>
</dbReference>
<keyword evidence="1" id="KW-0812">Transmembrane</keyword>
<dbReference type="CDD" id="cd00130">
    <property type="entry name" value="PAS"/>
    <property type="match status" value="1"/>
</dbReference>
<dbReference type="PROSITE" id="PS50883">
    <property type="entry name" value="EAL"/>
    <property type="match status" value="1"/>
</dbReference>
<feature type="transmembrane region" description="Helical" evidence="1">
    <location>
        <begin position="159"/>
        <end position="176"/>
    </location>
</feature>
<dbReference type="InterPro" id="IPR001633">
    <property type="entry name" value="EAL_dom"/>
</dbReference>
<dbReference type="NCBIfam" id="TIGR00254">
    <property type="entry name" value="GGDEF"/>
    <property type="match status" value="1"/>
</dbReference>
<dbReference type="NCBIfam" id="TIGR00229">
    <property type="entry name" value="sensory_box"/>
    <property type="match status" value="1"/>
</dbReference>
<dbReference type="InterPro" id="IPR000700">
    <property type="entry name" value="PAS-assoc_C"/>
</dbReference>
<name>A0A1H8SSD5_9GAMM</name>
<dbReference type="InterPro" id="IPR035965">
    <property type="entry name" value="PAS-like_dom_sf"/>
</dbReference>
<dbReference type="AlphaFoldDB" id="A0A1H8SSD5"/>
<sequence length="773" mass="83991">MTVPPEGSQSTIAEPSWFDSVVPRRPGVDLVQRIRRFHQVGHRGVLVTLLVATAMTPVLHDVVPLHWLLTWLAAVWGIGALRLLVFAVVRRWVHEPAALRCWARVSVIGSGLQGVAWVPLLLFIGAGDGSLPLALLIGVVLGLFVTGIVSLVGLYPPVYWAYVIPVVAAVGVWLLWHPDGQPAMVAALGLAVTFMLMGAVESSRHLRRSVSRRRETQHLAEGLGVEKRRFQYTLASIGDAVITTDAEGAIDYMNAAAEALTGWSFVGASGRRLQEVVALTEESPGNSLDVLVETCLARGTPVHRSDDAYLHAGRRGDERVVQVGVSPIQEEPGETRGLVAVIRDVTELRGMARQVRYQNRFDSLTGLPNRGEFETQLDAELSRRSSGLPVVCWFDLDRFKLVNDSCGHTAGDELLRQVAEQIVAYLRQGDLLARVGSDEFALLLRDTSLDEATELAGAIRDHIAGFRFAWGGRVFNPGASVGVVPAARGETAGTLLAAADAACYVAKEQGPNQLHVAYPDDIALATRNSQVEWATRVQAALDENRFRLRFQRLQALQPELPEKVELLVSMVDEQGGIVSPGQFLPAAELFGMMPALDRRVVALALDVINNPPPALGDVDQFAINLSGQSLNDPAFLGFVLETLRETGVDASRICFEITETAVISNLARAQEFIAALAEHGCRFSLDDFGSGLSSFGYLRALNVDYLKVDGQFVRDLASDSVDQSMVRCINQVGHTIGMLTVAEFVESGQALEQVRALGVDYAQGYAVHRPEFL</sequence>
<dbReference type="Proteomes" id="UP000199657">
    <property type="component" value="Unassembled WGS sequence"/>
</dbReference>
<feature type="domain" description="PAC" evidence="3">
    <location>
        <begin position="304"/>
        <end position="357"/>
    </location>
</feature>
<proteinExistence type="predicted"/>
<dbReference type="InterPro" id="IPR035919">
    <property type="entry name" value="EAL_sf"/>
</dbReference>
<dbReference type="OrthoDB" id="9787514at2"/>
<dbReference type="PROSITE" id="PS50112">
    <property type="entry name" value="PAS"/>
    <property type="match status" value="1"/>
</dbReference>
<dbReference type="STRING" id="406100.SAMN04488052_103153"/>
<feature type="domain" description="GGDEF" evidence="5">
    <location>
        <begin position="387"/>
        <end position="519"/>
    </location>
</feature>
<evidence type="ECO:0000259" key="3">
    <source>
        <dbReference type="PROSITE" id="PS50113"/>
    </source>
</evidence>
<dbReference type="CDD" id="cd01948">
    <property type="entry name" value="EAL"/>
    <property type="match status" value="1"/>
</dbReference>
<dbReference type="PANTHER" id="PTHR44757:SF4">
    <property type="entry name" value="DIGUANYLATE CYCLASE DGCE-RELATED"/>
    <property type="match status" value="1"/>
</dbReference>
<feature type="transmembrane region" description="Helical" evidence="1">
    <location>
        <begin position="131"/>
        <end position="152"/>
    </location>
</feature>
<feature type="transmembrane region" description="Helical" evidence="1">
    <location>
        <begin position="40"/>
        <end position="59"/>
    </location>
</feature>
<reference evidence="6 7" key="1">
    <citation type="submission" date="2016-10" db="EMBL/GenBank/DDBJ databases">
        <authorList>
            <person name="de Groot N.N."/>
        </authorList>
    </citation>
    <scope>NUCLEOTIDE SEQUENCE [LARGE SCALE GENOMIC DNA]</scope>
    <source>
        <strain evidence="6 7">CGMCC 1.6291</strain>
    </source>
</reference>
<accession>A0A1H8SSD5</accession>
<dbReference type="InterPro" id="IPR029787">
    <property type="entry name" value="Nucleotide_cyclase"/>
</dbReference>
<keyword evidence="1" id="KW-1133">Transmembrane helix</keyword>
<dbReference type="Pfam" id="PF08448">
    <property type="entry name" value="PAS_4"/>
    <property type="match status" value="1"/>
</dbReference>
<dbReference type="Gene3D" id="3.30.70.270">
    <property type="match status" value="1"/>
</dbReference>
<dbReference type="InterPro" id="IPR043128">
    <property type="entry name" value="Rev_trsase/Diguanyl_cyclase"/>
</dbReference>
<evidence type="ECO:0000259" key="2">
    <source>
        <dbReference type="PROSITE" id="PS50112"/>
    </source>
</evidence>
<dbReference type="PROSITE" id="PS50113">
    <property type="entry name" value="PAC"/>
    <property type="match status" value="1"/>
</dbReference>
<evidence type="ECO:0000313" key="7">
    <source>
        <dbReference type="Proteomes" id="UP000199657"/>
    </source>
</evidence>
<evidence type="ECO:0000313" key="6">
    <source>
        <dbReference type="EMBL" id="SEO81264.1"/>
    </source>
</evidence>
<feature type="transmembrane region" description="Helical" evidence="1">
    <location>
        <begin position="65"/>
        <end position="89"/>
    </location>
</feature>
<organism evidence="6 7">
    <name type="scientific">Aquisalimonas asiatica</name>
    <dbReference type="NCBI Taxonomy" id="406100"/>
    <lineage>
        <taxon>Bacteria</taxon>
        <taxon>Pseudomonadati</taxon>
        <taxon>Pseudomonadota</taxon>
        <taxon>Gammaproteobacteria</taxon>
        <taxon>Chromatiales</taxon>
        <taxon>Ectothiorhodospiraceae</taxon>
        <taxon>Aquisalimonas</taxon>
    </lineage>
</organism>
<keyword evidence="7" id="KW-1185">Reference proteome</keyword>
<dbReference type="SUPFAM" id="SSF55073">
    <property type="entry name" value="Nucleotide cyclase"/>
    <property type="match status" value="1"/>
</dbReference>
<dbReference type="SUPFAM" id="SSF55785">
    <property type="entry name" value="PYP-like sensor domain (PAS domain)"/>
    <property type="match status" value="1"/>
</dbReference>
<feature type="transmembrane region" description="Helical" evidence="1">
    <location>
        <begin position="101"/>
        <end position="125"/>
    </location>
</feature>
<dbReference type="InterPro" id="IPR052155">
    <property type="entry name" value="Biofilm_reg_signaling"/>
</dbReference>
<evidence type="ECO:0000259" key="5">
    <source>
        <dbReference type="PROSITE" id="PS50887"/>
    </source>
</evidence>
<protein>
    <submittedName>
        <fullName evidence="6">PAS domain S-box-containing protein/diguanylate cyclase (GGDEF) domain-containing protein</fullName>
    </submittedName>
</protein>
<keyword evidence="1" id="KW-0472">Membrane</keyword>
<dbReference type="SMART" id="SM00052">
    <property type="entry name" value="EAL"/>
    <property type="match status" value="1"/>
</dbReference>
<dbReference type="PROSITE" id="PS50887">
    <property type="entry name" value="GGDEF"/>
    <property type="match status" value="1"/>
</dbReference>
<evidence type="ECO:0000256" key="1">
    <source>
        <dbReference type="SAM" id="Phobius"/>
    </source>
</evidence>
<dbReference type="InterPro" id="IPR000160">
    <property type="entry name" value="GGDEF_dom"/>
</dbReference>
<dbReference type="EMBL" id="FOEG01000003">
    <property type="protein sequence ID" value="SEO81264.1"/>
    <property type="molecule type" value="Genomic_DNA"/>
</dbReference>
<dbReference type="InterPro" id="IPR013656">
    <property type="entry name" value="PAS_4"/>
</dbReference>
<dbReference type="Gene3D" id="3.20.20.450">
    <property type="entry name" value="EAL domain"/>
    <property type="match status" value="1"/>
</dbReference>
<dbReference type="PANTHER" id="PTHR44757">
    <property type="entry name" value="DIGUANYLATE CYCLASE DGCP"/>
    <property type="match status" value="1"/>
</dbReference>
<gene>
    <name evidence="6" type="ORF">SAMN04488052_103153</name>
</gene>
<dbReference type="SUPFAM" id="SSF141868">
    <property type="entry name" value="EAL domain-like"/>
    <property type="match status" value="1"/>
</dbReference>
<evidence type="ECO:0000259" key="4">
    <source>
        <dbReference type="PROSITE" id="PS50883"/>
    </source>
</evidence>
<feature type="domain" description="PAS" evidence="2">
    <location>
        <begin position="226"/>
        <end position="299"/>
    </location>
</feature>
<dbReference type="SMART" id="SM00267">
    <property type="entry name" value="GGDEF"/>
    <property type="match status" value="1"/>
</dbReference>